<comment type="caution">
    <text evidence="2">The sequence shown here is derived from an EMBL/GenBank/DDBJ whole genome shotgun (WGS) entry which is preliminary data.</text>
</comment>
<keyword evidence="3" id="KW-1185">Reference proteome</keyword>
<evidence type="ECO:0000313" key="2">
    <source>
        <dbReference type="EMBL" id="KAL1207898.1"/>
    </source>
</evidence>
<reference evidence="2 3" key="1">
    <citation type="submission" date="2024-04" db="EMBL/GenBank/DDBJ databases">
        <title>Genome assembly C_amara_ONT_v2.</title>
        <authorList>
            <person name="Yant L."/>
            <person name="Moore C."/>
            <person name="Slenker M."/>
        </authorList>
    </citation>
    <scope>NUCLEOTIDE SEQUENCE [LARGE SCALE GENOMIC DNA]</scope>
    <source>
        <tissue evidence="2">Leaf</tissue>
    </source>
</reference>
<dbReference type="AlphaFoldDB" id="A0ABD1AMB6"/>
<dbReference type="Proteomes" id="UP001558713">
    <property type="component" value="Unassembled WGS sequence"/>
</dbReference>
<dbReference type="EMBL" id="JBANAX010000463">
    <property type="protein sequence ID" value="KAL1207898.1"/>
    <property type="molecule type" value="Genomic_DNA"/>
</dbReference>
<accession>A0ABD1AMB6</accession>
<gene>
    <name evidence="2" type="ORF">V5N11_029596</name>
</gene>
<evidence type="ECO:0000259" key="1">
    <source>
        <dbReference type="Pfam" id="PF03478"/>
    </source>
</evidence>
<proteinExistence type="predicted"/>
<protein>
    <recommendedName>
        <fullName evidence="1">KIB1-4 beta-propeller domain-containing protein</fullName>
    </recommendedName>
</protein>
<dbReference type="InterPro" id="IPR005174">
    <property type="entry name" value="KIB1-4_b-propeller"/>
</dbReference>
<dbReference type="Pfam" id="PF03478">
    <property type="entry name" value="Beta-prop_KIB1-4"/>
    <property type="match status" value="1"/>
</dbReference>
<sequence length="123" mass="14040">MLDSCSRAEHSVESSSGERFLIKWYTDISSVEKEEQISMVFREEETTEEGIRYMSFTVDIGEVCIFLSKGQPFCVKASSYPGLKPNSIYVMTFEDFGVNLNRQGMDHLRLHSSLIGYHLLPSN</sequence>
<feature type="domain" description="KIB1-4 beta-propeller" evidence="1">
    <location>
        <begin position="5"/>
        <end position="95"/>
    </location>
</feature>
<organism evidence="2 3">
    <name type="scientific">Cardamine amara subsp. amara</name>
    <dbReference type="NCBI Taxonomy" id="228776"/>
    <lineage>
        <taxon>Eukaryota</taxon>
        <taxon>Viridiplantae</taxon>
        <taxon>Streptophyta</taxon>
        <taxon>Embryophyta</taxon>
        <taxon>Tracheophyta</taxon>
        <taxon>Spermatophyta</taxon>
        <taxon>Magnoliopsida</taxon>
        <taxon>eudicotyledons</taxon>
        <taxon>Gunneridae</taxon>
        <taxon>Pentapetalae</taxon>
        <taxon>rosids</taxon>
        <taxon>malvids</taxon>
        <taxon>Brassicales</taxon>
        <taxon>Brassicaceae</taxon>
        <taxon>Cardamineae</taxon>
        <taxon>Cardamine</taxon>
    </lineage>
</organism>
<name>A0ABD1AMB6_CARAN</name>
<evidence type="ECO:0000313" key="3">
    <source>
        <dbReference type="Proteomes" id="UP001558713"/>
    </source>
</evidence>